<reference evidence="10 11" key="1">
    <citation type="submission" date="2015-09" db="EMBL/GenBank/DDBJ databases">
        <authorList>
            <consortium name="Pathogen Informatics"/>
        </authorList>
    </citation>
    <scope>NUCLEOTIDE SEQUENCE [LARGE SCALE GENOMIC DNA]</scope>
    <source>
        <strain evidence="10 11">2789STDY5834861</strain>
    </source>
</reference>
<dbReference type="GO" id="GO:0005886">
    <property type="term" value="C:plasma membrane"/>
    <property type="evidence" value="ECO:0007669"/>
    <property type="project" value="UniProtKB-SubCell"/>
</dbReference>
<evidence type="ECO:0000256" key="4">
    <source>
        <dbReference type="ARBA" id="ARBA00022840"/>
    </source>
</evidence>
<dbReference type="Gene3D" id="3.40.50.300">
    <property type="entry name" value="P-loop containing nucleotide triphosphate hydrolases"/>
    <property type="match status" value="1"/>
</dbReference>
<dbReference type="PANTHER" id="PTHR43394">
    <property type="entry name" value="ATP-DEPENDENT PERMEASE MDL1, MITOCHONDRIAL"/>
    <property type="match status" value="1"/>
</dbReference>
<feature type="transmembrane region" description="Helical" evidence="7">
    <location>
        <begin position="270"/>
        <end position="294"/>
    </location>
</feature>
<organism evidence="10 11">
    <name type="scientific">Blautia obeum</name>
    <dbReference type="NCBI Taxonomy" id="40520"/>
    <lineage>
        <taxon>Bacteria</taxon>
        <taxon>Bacillati</taxon>
        <taxon>Bacillota</taxon>
        <taxon>Clostridia</taxon>
        <taxon>Lachnospirales</taxon>
        <taxon>Lachnospiraceae</taxon>
        <taxon>Blautia</taxon>
    </lineage>
</organism>
<feature type="transmembrane region" description="Helical" evidence="7">
    <location>
        <begin position="138"/>
        <end position="155"/>
    </location>
</feature>
<dbReference type="SMART" id="SM00382">
    <property type="entry name" value="AAA"/>
    <property type="match status" value="1"/>
</dbReference>
<dbReference type="InterPro" id="IPR017871">
    <property type="entry name" value="ABC_transporter-like_CS"/>
</dbReference>
<dbReference type="InterPro" id="IPR039421">
    <property type="entry name" value="Type_1_exporter"/>
</dbReference>
<dbReference type="PROSITE" id="PS50893">
    <property type="entry name" value="ABC_TRANSPORTER_2"/>
    <property type="match status" value="1"/>
</dbReference>
<dbReference type="Pfam" id="PF00664">
    <property type="entry name" value="ABC_membrane"/>
    <property type="match status" value="1"/>
</dbReference>
<evidence type="ECO:0000313" key="10">
    <source>
        <dbReference type="EMBL" id="CUO68291.1"/>
    </source>
</evidence>
<name>A0A174H226_9FIRM</name>
<feature type="transmembrane region" description="Helical" evidence="7">
    <location>
        <begin position="239"/>
        <end position="264"/>
    </location>
</feature>
<dbReference type="SUPFAM" id="SSF52540">
    <property type="entry name" value="P-loop containing nucleoside triphosphate hydrolases"/>
    <property type="match status" value="1"/>
</dbReference>
<feature type="transmembrane region" description="Helical" evidence="7">
    <location>
        <begin position="56"/>
        <end position="77"/>
    </location>
</feature>
<dbReference type="InterPro" id="IPR003593">
    <property type="entry name" value="AAA+_ATPase"/>
</dbReference>
<keyword evidence="3" id="KW-0547">Nucleotide-binding</keyword>
<dbReference type="Proteomes" id="UP000095645">
    <property type="component" value="Unassembled WGS sequence"/>
</dbReference>
<dbReference type="Pfam" id="PF00005">
    <property type="entry name" value="ABC_tran"/>
    <property type="match status" value="1"/>
</dbReference>
<dbReference type="InterPro" id="IPR003439">
    <property type="entry name" value="ABC_transporter-like_ATP-bd"/>
</dbReference>
<dbReference type="Gene3D" id="1.20.1560.10">
    <property type="entry name" value="ABC transporter type 1, transmembrane domain"/>
    <property type="match status" value="1"/>
</dbReference>
<keyword evidence="5 7" id="KW-1133">Transmembrane helix</keyword>
<keyword evidence="4" id="KW-0067">ATP-binding</keyword>
<evidence type="ECO:0000259" key="9">
    <source>
        <dbReference type="PROSITE" id="PS50929"/>
    </source>
</evidence>
<dbReference type="GO" id="GO:0016887">
    <property type="term" value="F:ATP hydrolysis activity"/>
    <property type="evidence" value="ECO:0007669"/>
    <property type="project" value="InterPro"/>
</dbReference>
<dbReference type="InterPro" id="IPR011527">
    <property type="entry name" value="ABC1_TM_dom"/>
</dbReference>
<keyword evidence="6 7" id="KW-0472">Membrane</keyword>
<protein>
    <submittedName>
        <fullName evidence="10">RTX-I toxin determinant B</fullName>
    </submittedName>
</protein>
<feature type="transmembrane region" description="Helical" evidence="7">
    <location>
        <begin position="16"/>
        <end position="36"/>
    </location>
</feature>
<dbReference type="PANTHER" id="PTHR43394:SF1">
    <property type="entry name" value="ATP-BINDING CASSETTE SUB-FAMILY B MEMBER 10, MITOCHONDRIAL"/>
    <property type="match status" value="1"/>
</dbReference>
<dbReference type="AlphaFoldDB" id="A0A174H226"/>
<dbReference type="CDD" id="cd07346">
    <property type="entry name" value="ABC_6TM_exporters"/>
    <property type="match status" value="1"/>
</dbReference>
<accession>A0A174H226</accession>
<dbReference type="GO" id="GO:0015421">
    <property type="term" value="F:ABC-type oligopeptide transporter activity"/>
    <property type="evidence" value="ECO:0007669"/>
    <property type="project" value="TreeGrafter"/>
</dbReference>
<evidence type="ECO:0000256" key="7">
    <source>
        <dbReference type="SAM" id="Phobius"/>
    </source>
</evidence>
<dbReference type="RefSeq" id="WP_055058937.1">
    <property type="nucleotide sequence ID" value="NZ_CYZP01000054.1"/>
</dbReference>
<dbReference type="InterPro" id="IPR027417">
    <property type="entry name" value="P-loop_NTPase"/>
</dbReference>
<evidence type="ECO:0000256" key="3">
    <source>
        <dbReference type="ARBA" id="ARBA00022741"/>
    </source>
</evidence>
<gene>
    <name evidence="10" type="primary">apxIB</name>
    <name evidence="10" type="ORF">ERS852476_03620</name>
</gene>
<dbReference type="PROSITE" id="PS00211">
    <property type="entry name" value="ABC_TRANSPORTER_1"/>
    <property type="match status" value="1"/>
</dbReference>
<dbReference type="InterPro" id="IPR036640">
    <property type="entry name" value="ABC1_TM_sf"/>
</dbReference>
<dbReference type="PROSITE" id="PS50929">
    <property type="entry name" value="ABC_TM1F"/>
    <property type="match status" value="1"/>
</dbReference>
<evidence type="ECO:0000256" key="5">
    <source>
        <dbReference type="ARBA" id="ARBA00022989"/>
    </source>
</evidence>
<comment type="subcellular location">
    <subcellularLocation>
        <location evidence="1">Cell membrane</location>
        <topology evidence="1">Multi-pass membrane protein</topology>
    </subcellularLocation>
</comment>
<keyword evidence="2 7" id="KW-0812">Transmembrane</keyword>
<feature type="domain" description="ABC transporter" evidence="8">
    <location>
        <begin position="332"/>
        <end position="544"/>
    </location>
</feature>
<sequence>MKQAGRFLSKYIKRNFGVFAIYMLLCILCSILSLIAPYISGNFIDVLLHIEQREQLVKYCVVFATMSFGSIACNYIISQIFARLRIKMNYEINMDFLHHIRKISILTLQKQTTASITQKLNYDTGIVTSFSLQTLQNILTNIITMILSLIALLHFSLDIGIILVCMLLVYSGTYIIFKKPLKHCNQEAREKETKYFSTLYKQLGYIKYIQMNCVDRFFDGLMKKSYVCLYKAGMRVQKIGFLFTSLDKIIMTIAQITLFFLGGIRVMEGILTIGEFTIISTYFSMILGAIRYFFGLGKSIQEMQVSLGRLINVMSIEEEKYGKKVIKHIQTIEVNNLDFVLDKRVILKNFSYKFRRGNIYGITGENGAGKSTLMNIITGMYWIPEAPIFINGVPIVKCDLGKMRRTSYGILEQEPILLEESIKDNMFLGGEDKSGSQKFIDITKLLGLDVFLKKLPNGLETIINENAMNLSGGEKQKLSLLRILLKDSEVLILDEPASALDTDSREQLYNYLNTIKRNSIIFIVTHDDKITDKVDHIINLSKNA</sequence>
<dbReference type="EMBL" id="CYZP01000054">
    <property type="protein sequence ID" value="CUO68291.1"/>
    <property type="molecule type" value="Genomic_DNA"/>
</dbReference>
<evidence type="ECO:0000256" key="1">
    <source>
        <dbReference type="ARBA" id="ARBA00004651"/>
    </source>
</evidence>
<dbReference type="SUPFAM" id="SSF90123">
    <property type="entry name" value="ABC transporter transmembrane region"/>
    <property type="match status" value="1"/>
</dbReference>
<evidence type="ECO:0000256" key="6">
    <source>
        <dbReference type="ARBA" id="ARBA00023136"/>
    </source>
</evidence>
<feature type="domain" description="ABC transmembrane type-1" evidence="9">
    <location>
        <begin position="20"/>
        <end position="302"/>
    </location>
</feature>
<proteinExistence type="predicted"/>
<feature type="transmembrane region" description="Helical" evidence="7">
    <location>
        <begin position="161"/>
        <end position="177"/>
    </location>
</feature>
<evidence type="ECO:0000313" key="11">
    <source>
        <dbReference type="Proteomes" id="UP000095645"/>
    </source>
</evidence>
<evidence type="ECO:0000259" key="8">
    <source>
        <dbReference type="PROSITE" id="PS50893"/>
    </source>
</evidence>
<dbReference type="GO" id="GO:0005524">
    <property type="term" value="F:ATP binding"/>
    <property type="evidence" value="ECO:0007669"/>
    <property type="project" value="UniProtKB-KW"/>
</dbReference>
<evidence type="ECO:0000256" key="2">
    <source>
        <dbReference type="ARBA" id="ARBA00022692"/>
    </source>
</evidence>